<sequence>MADQRTFAEAAMTLDEFWTLIEQTKDASADIDERTEVLRAKLSRLSTEDVAAFDRRFTETLDRAYSHDLWGAAYIIQGGCSDDAFWDFRSVLISMGKDAFERAIRDPDSLASLSAEDLDELYAEGFQYVAGSIYEERTGVLLERSHPHPPKPVGEKRSDDPDELRKRWPKLFAKHWEE</sequence>
<dbReference type="AlphaFoldDB" id="A0A290Q3K2"/>
<evidence type="ECO:0000256" key="1">
    <source>
        <dbReference type="SAM" id="MobiDB-lite"/>
    </source>
</evidence>
<dbReference type="Pfam" id="PF14024">
    <property type="entry name" value="DUF4240"/>
    <property type="match status" value="1"/>
</dbReference>
<reference evidence="3 4" key="1">
    <citation type="submission" date="2017-09" db="EMBL/GenBank/DDBJ databases">
        <title>Complete genome sequence of Verrucomicrobial strain HZ-65, isolated from freshwater.</title>
        <authorList>
            <person name="Choi A."/>
        </authorList>
    </citation>
    <scope>NUCLEOTIDE SEQUENCE [LARGE SCALE GENOMIC DNA]</scope>
    <source>
        <strain evidence="3 4">HZ-65</strain>
    </source>
</reference>
<proteinExistence type="predicted"/>
<name>A0A290Q3K2_9BACT</name>
<dbReference type="EMBL" id="CP023344">
    <property type="protein sequence ID" value="ATC63013.1"/>
    <property type="molecule type" value="Genomic_DNA"/>
</dbReference>
<evidence type="ECO:0000313" key="3">
    <source>
        <dbReference type="EMBL" id="ATC63013.1"/>
    </source>
</evidence>
<feature type="compositionally biased region" description="Basic and acidic residues" evidence="1">
    <location>
        <begin position="153"/>
        <end position="164"/>
    </location>
</feature>
<evidence type="ECO:0000313" key="4">
    <source>
        <dbReference type="Proteomes" id="UP000217265"/>
    </source>
</evidence>
<organism evidence="3 4">
    <name type="scientific">Nibricoccus aquaticus</name>
    <dbReference type="NCBI Taxonomy" id="2576891"/>
    <lineage>
        <taxon>Bacteria</taxon>
        <taxon>Pseudomonadati</taxon>
        <taxon>Verrucomicrobiota</taxon>
        <taxon>Opitutia</taxon>
        <taxon>Opitutales</taxon>
        <taxon>Opitutaceae</taxon>
        <taxon>Nibricoccus</taxon>
    </lineage>
</organism>
<gene>
    <name evidence="3" type="ORF">CMV30_02995</name>
</gene>
<keyword evidence="4" id="KW-1185">Reference proteome</keyword>
<dbReference type="InterPro" id="IPR025334">
    <property type="entry name" value="DUF4240"/>
</dbReference>
<protein>
    <recommendedName>
        <fullName evidence="2">DUF4240 domain-containing protein</fullName>
    </recommendedName>
</protein>
<feature type="domain" description="DUF4240" evidence="2">
    <location>
        <begin position="12"/>
        <end position="136"/>
    </location>
</feature>
<accession>A0A290Q3K2</accession>
<evidence type="ECO:0000259" key="2">
    <source>
        <dbReference type="Pfam" id="PF14024"/>
    </source>
</evidence>
<dbReference type="KEGG" id="vbh:CMV30_02995"/>
<feature type="region of interest" description="Disordered" evidence="1">
    <location>
        <begin position="143"/>
        <end position="164"/>
    </location>
</feature>
<dbReference type="Proteomes" id="UP000217265">
    <property type="component" value="Chromosome"/>
</dbReference>